<proteinExistence type="predicted"/>
<sequence>MYKIDIGEVQKAVTNFGSQQVLFLPLIRYISHCHRSYQPLKTLYKYGKLIWILLFTAACSGTDEDLTGIWHTEFEMVPGFKSALDMQLKQDILSRKWSGRFEMPEMMGAGEFPAVQVKGPKIDLNLGAGASFKGEISKDNNAIKGILTVPGEMPENLTLKRVARWSAQVPARRDKDGLPVTTWKYQPPQATGDGWQVGPMPRSVIGSKPLNELFGRILEGKYHGLDAFLVAQHGKLILEEYFYLGGRDRLHSIQSVTKSVNSLLIGTARDQGLIGNLDEPLRNYFPKYADSIRTNATLRHALTMSAALDWKEDIPYSNPENDAVRMNQSSDLYKYVLTKNPDPVDKPGGRFEYNSGLSMLLGGVVLQATGKPANDYARETLFKNLGINDFAWTTMGGKVHTGGGLFLRPRDLLKIGQMVLDSGKWNGRQVVSESWISESTAFILPTTQGSKDFGYGYQWWRAVSRRGANALPLIFASGYGGQMLYIVPDLDLVILTFHHNPTDNDGSHSITWREVSNIILPEF</sequence>
<dbReference type="STRING" id="659014.SAMN04487996_107237"/>
<dbReference type="PANTHER" id="PTHR43283:SF7">
    <property type="entry name" value="BETA-LACTAMASE-RELATED DOMAIN-CONTAINING PROTEIN"/>
    <property type="match status" value="1"/>
</dbReference>
<evidence type="ECO:0000313" key="3">
    <source>
        <dbReference type="Proteomes" id="UP000198748"/>
    </source>
</evidence>
<dbReference type="AlphaFoldDB" id="A0A1G7GFI5"/>
<feature type="domain" description="Beta-lactamase-related" evidence="1">
    <location>
        <begin position="227"/>
        <end position="502"/>
    </location>
</feature>
<dbReference type="InterPro" id="IPR018247">
    <property type="entry name" value="EF_Hand_1_Ca_BS"/>
</dbReference>
<dbReference type="PANTHER" id="PTHR43283">
    <property type="entry name" value="BETA-LACTAMASE-RELATED"/>
    <property type="match status" value="1"/>
</dbReference>
<evidence type="ECO:0000313" key="2">
    <source>
        <dbReference type="EMBL" id="SDE86890.1"/>
    </source>
</evidence>
<dbReference type="InterPro" id="IPR050789">
    <property type="entry name" value="Diverse_Enzym_Activities"/>
</dbReference>
<protein>
    <submittedName>
        <fullName evidence="2">CubicO group peptidase, beta-lactamase class C family</fullName>
    </submittedName>
</protein>
<dbReference type="PROSITE" id="PS00018">
    <property type="entry name" value="EF_HAND_1"/>
    <property type="match status" value="1"/>
</dbReference>
<keyword evidence="3" id="KW-1185">Reference proteome</keyword>
<dbReference type="InterPro" id="IPR001466">
    <property type="entry name" value="Beta-lactam-related"/>
</dbReference>
<accession>A0A1G7GFI5</accession>
<evidence type="ECO:0000259" key="1">
    <source>
        <dbReference type="Pfam" id="PF00144"/>
    </source>
</evidence>
<dbReference type="InterPro" id="IPR012338">
    <property type="entry name" value="Beta-lactam/transpept-like"/>
</dbReference>
<dbReference type="Proteomes" id="UP000198748">
    <property type="component" value="Unassembled WGS sequence"/>
</dbReference>
<gene>
    <name evidence="2" type="ORF">SAMN04487996_107237</name>
</gene>
<organism evidence="2 3">
    <name type="scientific">Dyadobacter soli</name>
    <dbReference type="NCBI Taxonomy" id="659014"/>
    <lineage>
        <taxon>Bacteria</taxon>
        <taxon>Pseudomonadati</taxon>
        <taxon>Bacteroidota</taxon>
        <taxon>Cytophagia</taxon>
        <taxon>Cytophagales</taxon>
        <taxon>Spirosomataceae</taxon>
        <taxon>Dyadobacter</taxon>
    </lineage>
</organism>
<dbReference type="SUPFAM" id="SSF56601">
    <property type="entry name" value="beta-lactamase/transpeptidase-like"/>
    <property type="match status" value="1"/>
</dbReference>
<dbReference type="EMBL" id="FNAN01000007">
    <property type="protein sequence ID" value="SDE86890.1"/>
    <property type="molecule type" value="Genomic_DNA"/>
</dbReference>
<dbReference type="Gene3D" id="3.40.710.10">
    <property type="entry name" value="DD-peptidase/beta-lactamase superfamily"/>
    <property type="match status" value="1"/>
</dbReference>
<name>A0A1G7GFI5_9BACT</name>
<dbReference type="Pfam" id="PF00144">
    <property type="entry name" value="Beta-lactamase"/>
    <property type="match status" value="1"/>
</dbReference>
<reference evidence="3" key="1">
    <citation type="submission" date="2016-10" db="EMBL/GenBank/DDBJ databases">
        <authorList>
            <person name="Varghese N."/>
            <person name="Submissions S."/>
        </authorList>
    </citation>
    <scope>NUCLEOTIDE SEQUENCE [LARGE SCALE GENOMIC DNA]</scope>
    <source>
        <strain evidence="3">DSM 25329</strain>
    </source>
</reference>